<proteinExistence type="predicted"/>
<accession>A0ABN3VG20</accession>
<keyword evidence="3" id="KW-1185">Reference proteome</keyword>
<dbReference type="RefSeq" id="WP_344682060.1">
    <property type="nucleotide sequence ID" value="NZ_BAAAUX010000016.1"/>
</dbReference>
<evidence type="ECO:0000313" key="2">
    <source>
        <dbReference type="EMBL" id="GAA2801807.1"/>
    </source>
</evidence>
<organism evidence="2 3">
    <name type="scientific">Saccharopolyspora taberi</name>
    <dbReference type="NCBI Taxonomy" id="60895"/>
    <lineage>
        <taxon>Bacteria</taxon>
        <taxon>Bacillati</taxon>
        <taxon>Actinomycetota</taxon>
        <taxon>Actinomycetes</taxon>
        <taxon>Pseudonocardiales</taxon>
        <taxon>Pseudonocardiaceae</taxon>
        <taxon>Saccharopolyspora</taxon>
    </lineage>
</organism>
<feature type="domain" description="Tc1-like transposase DDE" evidence="1">
    <location>
        <begin position="195"/>
        <end position="290"/>
    </location>
</feature>
<dbReference type="InterPro" id="IPR038717">
    <property type="entry name" value="Tc1-like_DDE_dom"/>
</dbReference>
<comment type="caution">
    <text evidence="2">The sequence shown here is derived from an EMBL/GenBank/DDBJ whole genome shotgun (WGS) entry which is preliminary data.</text>
</comment>
<dbReference type="InterPro" id="IPR047655">
    <property type="entry name" value="Transpos_IS630-like"/>
</dbReference>
<evidence type="ECO:0000259" key="1">
    <source>
        <dbReference type="Pfam" id="PF13358"/>
    </source>
</evidence>
<dbReference type="SUPFAM" id="SSF46689">
    <property type="entry name" value="Homeodomain-like"/>
    <property type="match status" value="1"/>
</dbReference>
<dbReference type="EMBL" id="BAAAUX010000016">
    <property type="protein sequence ID" value="GAA2801807.1"/>
    <property type="molecule type" value="Genomic_DNA"/>
</dbReference>
<dbReference type="Proteomes" id="UP001500979">
    <property type="component" value="Unassembled WGS sequence"/>
</dbReference>
<dbReference type="Pfam" id="PF13358">
    <property type="entry name" value="DDE_3"/>
    <property type="match status" value="1"/>
</dbReference>
<protein>
    <submittedName>
        <fullName evidence="2">IS630 family transposase</fullName>
    </submittedName>
</protein>
<evidence type="ECO:0000313" key="3">
    <source>
        <dbReference type="Proteomes" id="UP001500979"/>
    </source>
</evidence>
<name>A0ABN3VG20_9PSEU</name>
<gene>
    <name evidence="2" type="ORF">GCM10010470_41060</name>
</gene>
<dbReference type="Pfam" id="PF13551">
    <property type="entry name" value="HTH_29"/>
    <property type="match status" value="1"/>
</dbReference>
<sequence>MTDTRGPKLAPLELTDQELETLEALARGGKTAQALALRARIVLACAEGLSNSEVSRRLGVSLPTVGKWRRRFLADRIGGLDDEPRPGAPRTITAAQVELVVTKTLREQPEGRGGPWSTRSMAEATGMSQTAISRIWREFGLEPHLADAWQMITDPLRVDGVRDVVGICIDPPKKALILAADRKSAEHVPPPERTTRGPDRHGTAFLIAALDEAGKVIGPRSNRHRAFVRFLKAIDTRVQPELDLHLVCDNHGTQMHPTVRKWLLEHPRFHLHFTPTSAGWLSLVQRLFAEVSAADR</sequence>
<dbReference type="NCBIfam" id="NF033545">
    <property type="entry name" value="transpos_IS630"/>
    <property type="match status" value="1"/>
</dbReference>
<dbReference type="InterPro" id="IPR009057">
    <property type="entry name" value="Homeodomain-like_sf"/>
</dbReference>
<reference evidence="2 3" key="1">
    <citation type="journal article" date="2019" name="Int. J. Syst. Evol. Microbiol.">
        <title>The Global Catalogue of Microorganisms (GCM) 10K type strain sequencing project: providing services to taxonomists for standard genome sequencing and annotation.</title>
        <authorList>
            <consortium name="The Broad Institute Genomics Platform"/>
            <consortium name="The Broad Institute Genome Sequencing Center for Infectious Disease"/>
            <person name="Wu L."/>
            <person name="Ma J."/>
        </authorList>
    </citation>
    <scope>NUCLEOTIDE SEQUENCE [LARGE SCALE GENOMIC DNA]</scope>
    <source>
        <strain evidence="2 3">JCM 9383</strain>
    </source>
</reference>